<protein>
    <recommendedName>
        <fullName evidence="2">Transglutaminase-like domain-containing protein</fullName>
    </recommendedName>
</protein>
<sequence length="289" mass="34368">MDLKKLKEDFAVFWTKAVVIHEVIPNGIAIFSRQEMASWLFETLMRSIEYVIEIFGIPTDNEMIFRISEEKNIEFKANLEKIFIFNFLKNIHSVADLAKEDAFDNSYGSWPNEILRKNSFDCVGASTMAIYILQKAGISNYSTLIPMHQITPVRLVNRQWYYLDTIQNRFIKADYKENDNIFGFPYLDINKIDTEWNFVPVMDPKYILQSIINNINLDRQLGRRHLGRLSRIKKSPIYENVCEYKKNLRYYPSYSLRRMIRYIFPDSVKLEHSRHFKREHSRLISEFSG</sequence>
<comment type="caution">
    <text evidence="1">The sequence shown here is derived from an EMBL/GenBank/DDBJ whole genome shotgun (WGS) entry which is preliminary data.</text>
</comment>
<organism evidence="1">
    <name type="scientific">candidate division CPR3 bacterium</name>
    <dbReference type="NCBI Taxonomy" id="2268181"/>
    <lineage>
        <taxon>Bacteria</taxon>
        <taxon>Bacteria division CPR3</taxon>
    </lineage>
</organism>
<reference evidence="1" key="1">
    <citation type="journal article" date="2020" name="mSystems">
        <title>Genome- and Community-Level Interaction Insights into Carbon Utilization and Element Cycling Functions of Hydrothermarchaeota in Hydrothermal Sediment.</title>
        <authorList>
            <person name="Zhou Z."/>
            <person name="Liu Y."/>
            <person name="Xu W."/>
            <person name="Pan J."/>
            <person name="Luo Z.H."/>
            <person name="Li M."/>
        </authorList>
    </citation>
    <scope>NUCLEOTIDE SEQUENCE [LARGE SCALE GENOMIC DNA]</scope>
    <source>
        <strain evidence="1">SpSt-579</strain>
    </source>
</reference>
<dbReference type="EMBL" id="DSYQ01000003">
    <property type="protein sequence ID" value="HGT70777.1"/>
    <property type="molecule type" value="Genomic_DNA"/>
</dbReference>
<name>A0A7C4LZI0_UNCC3</name>
<accession>A0A7C4LZI0</accession>
<proteinExistence type="predicted"/>
<evidence type="ECO:0000313" key="1">
    <source>
        <dbReference type="EMBL" id="HGT70777.1"/>
    </source>
</evidence>
<gene>
    <name evidence="1" type="ORF">ENT43_00775</name>
</gene>
<evidence type="ECO:0008006" key="2">
    <source>
        <dbReference type="Google" id="ProtNLM"/>
    </source>
</evidence>
<dbReference type="AlphaFoldDB" id="A0A7C4LZI0"/>